<dbReference type="Gene3D" id="3.40.50.620">
    <property type="entry name" value="HUPs"/>
    <property type="match status" value="2"/>
</dbReference>
<feature type="domain" description="UspA" evidence="3">
    <location>
        <begin position="8"/>
        <end position="145"/>
    </location>
</feature>
<dbReference type="InterPro" id="IPR014729">
    <property type="entry name" value="Rossmann-like_a/b/a_fold"/>
</dbReference>
<evidence type="ECO:0000256" key="1">
    <source>
        <dbReference type="ARBA" id="ARBA00008791"/>
    </source>
</evidence>
<dbReference type="RefSeq" id="WP_344384241.1">
    <property type="nucleotide sequence ID" value="NZ_BAAATA010000022.1"/>
</dbReference>
<organism evidence="4 5">
    <name type="scientific">Streptomyces thermolineatus</name>
    <dbReference type="NCBI Taxonomy" id="44033"/>
    <lineage>
        <taxon>Bacteria</taxon>
        <taxon>Bacillati</taxon>
        <taxon>Actinomycetota</taxon>
        <taxon>Actinomycetes</taxon>
        <taxon>Kitasatosporales</taxon>
        <taxon>Streptomycetaceae</taxon>
        <taxon>Streptomyces</taxon>
    </lineage>
</organism>
<evidence type="ECO:0000313" key="5">
    <source>
        <dbReference type="Proteomes" id="UP001501358"/>
    </source>
</evidence>
<evidence type="ECO:0000313" key="4">
    <source>
        <dbReference type="EMBL" id="GAA2496643.1"/>
    </source>
</evidence>
<proteinExistence type="inferred from homology"/>
<dbReference type="CDD" id="cd00293">
    <property type="entry name" value="USP-like"/>
    <property type="match status" value="1"/>
</dbReference>
<dbReference type="PRINTS" id="PR01438">
    <property type="entry name" value="UNVRSLSTRESS"/>
</dbReference>
<evidence type="ECO:0000256" key="2">
    <source>
        <dbReference type="SAM" id="MobiDB-lite"/>
    </source>
</evidence>
<dbReference type="Pfam" id="PF00582">
    <property type="entry name" value="Usp"/>
    <property type="match status" value="2"/>
</dbReference>
<dbReference type="InterPro" id="IPR006016">
    <property type="entry name" value="UspA"/>
</dbReference>
<keyword evidence="5" id="KW-1185">Reference proteome</keyword>
<evidence type="ECO:0000259" key="3">
    <source>
        <dbReference type="Pfam" id="PF00582"/>
    </source>
</evidence>
<dbReference type="EMBL" id="BAAATA010000022">
    <property type="protein sequence ID" value="GAA2496643.1"/>
    <property type="molecule type" value="Genomic_DNA"/>
</dbReference>
<name>A0ABN3M6Z6_9ACTN</name>
<dbReference type="SUPFAM" id="SSF52402">
    <property type="entry name" value="Adenine nucleotide alpha hydrolases-like"/>
    <property type="match status" value="2"/>
</dbReference>
<comment type="caution">
    <text evidence="4">The sequence shown here is derived from an EMBL/GenBank/DDBJ whole genome shotgun (WGS) entry which is preliminary data.</text>
</comment>
<sequence>MAPAPDRRPVVAGVDSVLPNPAALVWAADEAHRREAPLCLVHALTPPPRGRHHPGAEAHHRSLREQGRQALERGAALAHERYPDLEVSSSVEEGPPALVLCRQAAHAETVVLGSRGLSRAAQVVSAGSVTVPVSAQAACPVVVVREPEQSARPQQPPLVVVGVDGSLPSAAALEYAYEAAALRGAVLRAVWAWRPPRFVPADEESAENERRRRLAQSLAVSGAGFPGVGTEQEVVRGHPVEELVRVSGRAALLVVGRRGRGGFTGMRLGSVAHGVLRHAQCPVAVVPAPEGEG</sequence>
<dbReference type="PANTHER" id="PTHR46268:SF6">
    <property type="entry name" value="UNIVERSAL STRESS PROTEIN UP12"/>
    <property type="match status" value="1"/>
</dbReference>
<feature type="region of interest" description="Disordered" evidence="2">
    <location>
        <begin position="47"/>
        <end position="71"/>
    </location>
</feature>
<reference evidence="4 5" key="1">
    <citation type="journal article" date="2019" name="Int. J. Syst. Evol. Microbiol.">
        <title>The Global Catalogue of Microorganisms (GCM) 10K type strain sequencing project: providing services to taxonomists for standard genome sequencing and annotation.</title>
        <authorList>
            <consortium name="The Broad Institute Genomics Platform"/>
            <consortium name="The Broad Institute Genome Sequencing Center for Infectious Disease"/>
            <person name="Wu L."/>
            <person name="Ma J."/>
        </authorList>
    </citation>
    <scope>NUCLEOTIDE SEQUENCE [LARGE SCALE GENOMIC DNA]</scope>
    <source>
        <strain evidence="4 5">JCM 6307</strain>
    </source>
</reference>
<comment type="similarity">
    <text evidence="1">Belongs to the universal stress protein A family.</text>
</comment>
<dbReference type="InterPro" id="IPR006015">
    <property type="entry name" value="Universal_stress_UspA"/>
</dbReference>
<protein>
    <submittedName>
        <fullName evidence="4">Universal stress protein</fullName>
    </submittedName>
</protein>
<feature type="domain" description="UspA" evidence="3">
    <location>
        <begin position="159"/>
        <end position="287"/>
    </location>
</feature>
<accession>A0ABN3M6Z6</accession>
<dbReference type="Proteomes" id="UP001501358">
    <property type="component" value="Unassembled WGS sequence"/>
</dbReference>
<dbReference type="PANTHER" id="PTHR46268">
    <property type="entry name" value="STRESS RESPONSE PROTEIN NHAX"/>
    <property type="match status" value="1"/>
</dbReference>
<feature type="compositionally biased region" description="Basic and acidic residues" evidence="2">
    <location>
        <begin position="54"/>
        <end position="71"/>
    </location>
</feature>
<gene>
    <name evidence="4" type="ORF">GCM10010406_36210</name>
</gene>